<dbReference type="Pfam" id="PF01968">
    <property type="entry name" value="Hydantoinase_A"/>
    <property type="match status" value="1"/>
</dbReference>
<dbReference type="Pfam" id="PF05378">
    <property type="entry name" value="Hydant_A_N"/>
    <property type="match status" value="1"/>
</dbReference>
<dbReference type="SUPFAM" id="SSF53067">
    <property type="entry name" value="Actin-like ATPase domain"/>
    <property type="match status" value="1"/>
</dbReference>
<keyword evidence="5" id="KW-1185">Reference proteome</keyword>
<dbReference type="GO" id="GO:0017168">
    <property type="term" value="F:5-oxoprolinase (ATP-hydrolyzing) activity"/>
    <property type="evidence" value="ECO:0007669"/>
    <property type="project" value="TreeGrafter"/>
</dbReference>
<feature type="domain" description="Hydantoinase/oxoprolinase N-terminal" evidence="2">
    <location>
        <begin position="3"/>
        <end position="174"/>
    </location>
</feature>
<evidence type="ECO:0000313" key="5">
    <source>
        <dbReference type="Proteomes" id="UP000248044"/>
    </source>
</evidence>
<dbReference type="GeneID" id="36830918"/>
<dbReference type="EMBL" id="CP029289">
    <property type="protein sequence ID" value="AWR93585.1"/>
    <property type="molecule type" value="Genomic_DNA"/>
</dbReference>
<dbReference type="PANTHER" id="PTHR11365:SF23">
    <property type="entry name" value="HYPOTHETICAL 5-OXOPROLINASE (EUROFUNG)-RELATED"/>
    <property type="match status" value="1"/>
</dbReference>
<evidence type="ECO:0000313" key="4">
    <source>
        <dbReference type="EMBL" id="AWR93585.1"/>
    </source>
</evidence>
<organism evidence="4 5">
    <name type="scientific">Acidianus brierleyi</name>
    <dbReference type="NCBI Taxonomy" id="41673"/>
    <lineage>
        <taxon>Archaea</taxon>
        <taxon>Thermoproteota</taxon>
        <taxon>Thermoprotei</taxon>
        <taxon>Sulfolobales</taxon>
        <taxon>Sulfolobaceae</taxon>
        <taxon>Acidianus</taxon>
    </lineage>
</organism>
<evidence type="ECO:0000259" key="2">
    <source>
        <dbReference type="Pfam" id="PF05378"/>
    </source>
</evidence>
<evidence type="ECO:0000259" key="1">
    <source>
        <dbReference type="Pfam" id="PF01968"/>
    </source>
</evidence>
<gene>
    <name evidence="4" type="ORF">DFR85_02140</name>
</gene>
<feature type="domain" description="Hydantoinase A/oxoprolinase" evidence="1">
    <location>
        <begin position="193"/>
        <end position="482"/>
    </location>
</feature>
<dbReference type="RefSeq" id="WP_110269469.1">
    <property type="nucleotide sequence ID" value="NZ_CP029289.2"/>
</dbReference>
<dbReference type="Proteomes" id="UP000248044">
    <property type="component" value="Chromosome"/>
</dbReference>
<name>A0A2U9IC35_9CREN</name>
<sequence>MPVAVDVGGTFTDIIFMDEKGNLQYYKLSTTPKNPEIGVYQGIKKIGINTSEIIHATTIATNSLLGQVNLDLPKIALLTTKGFRDIIEIGRQNRPELYNPYFEKPRVIVPREYRYEINERVDANGNIIIPLDKEEAESKIKEIDNNATSIAVSFLHSYLNPSHEKIVKDIASKYFKYISISSEIASEPREYERTSTTVINALLMPIVSRYLESLENLLQEFGRPRLYIMSSSGGLIDSKEASYRPVQIIESGPTAGVVGILTMSKFLGIKNAISFDMGGTTAKAGSIINGEIEITSEYEVGGKTHYGRVVKGSGYPVRFPFVDLVEVSAGGGTIIWKDDAGALRIGPLSAGADPGPMSYNKGGDKPTLTDASLVLGKINDRLLSGDMVLRKDLAIKGLKELGDEEVISTNALKLANLEMSRAIRLVTVERGLDPSEFTLFAFGGAGPQFALDIAEELSIREVVVPPAPGLFSAMGMLFADKKFEARKSYPTDLFRDYETLEKELITKLGKVDYFIRYADVRYEGQGWELTIQVSDPSRIKQDFENKHLSVYGFKLDKPIEVVTIRVFAIILSAKPKIPDPPSTLNPKNSYRKVKFEDWINVPVYIRESLPLGFHIEGPAIIEEYSSTTVVKPGWTADIGKMGSIFLRCAKCGK</sequence>
<dbReference type="InterPro" id="IPR049517">
    <property type="entry name" value="ACX-like_C"/>
</dbReference>
<dbReference type="InterPro" id="IPR008040">
    <property type="entry name" value="Hydant_A_N"/>
</dbReference>
<dbReference type="Pfam" id="PF19278">
    <property type="entry name" value="Hydant_A_C"/>
    <property type="match status" value="1"/>
</dbReference>
<dbReference type="InterPro" id="IPR002821">
    <property type="entry name" value="Hydantoinase_A"/>
</dbReference>
<feature type="domain" description="Acetophenone carboxylase-like C-terminal" evidence="3">
    <location>
        <begin position="534"/>
        <end position="638"/>
    </location>
</feature>
<dbReference type="AlphaFoldDB" id="A0A2U9IC35"/>
<dbReference type="GO" id="GO:0005829">
    <property type="term" value="C:cytosol"/>
    <property type="evidence" value="ECO:0007669"/>
    <property type="project" value="TreeGrafter"/>
</dbReference>
<protein>
    <submittedName>
        <fullName evidence="4">5-oxoprolinase</fullName>
    </submittedName>
</protein>
<evidence type="ECO:0000259" key="3">
    <source>
        <dbReference type="Pfam" id="PF19278"/>
    </source>
</evidence>
<dbReference type="GO" id="GO:0006749">
    <property type="term" value="P:glutathione metabolic process"/>
    <property type="evidence" value="ECO:0007669"/>
    <property type="project" value="TreeGrafter"/>
</dbReference>
<dbReference type="InterPro" id="IPR045079">
    <property type="entry name" value="Oxoprolinase-like"/>
</dbReference>
<accession>A0A2U9IC35</accession>
<dbReference type="KEGG" id="abri:DFR85_02140"/>
<dbReference type="InterPro" id="IPR043129">
    <property type="entry name" value="ATPase_NBD"/>
</dbReference>
<proteinExistence type="predicted"/>
<reference evidence="4 5" key="1">
    <citation type="submission" date="2018-05" db="EMBL/GenBank/DDBJ databases">
        <title>Complete Genome Sequences of Extremely Thermoacidophilic, Metal-Mobilizing Type-Strain Members of the Archaeal Family Sulfolobaceae: Acidianus brierleyi DSM-1651T, Acidianus sulfidivorans DSM-18786T, Metallosphaera hakonensis DSM-7519T, and Metallosphaera prunae DSM-10039T.</title>
        <authorList>
            <person name="Counts J.A."/>
            <person name="Kelly R.M."/>
        </authorList>
    </citation>
    <scope>NUCLEOTIDE SEQUENCE [LARGE SCALE GENOMIC DNA]</scope>
    <source>
        <strain evidence="4 5">DSM 1651</strain>
    </source>
</reference>
<dbReference type="PANTHER" id="PTHR11365">
    <property type="entry name" value="5-OXOPROLINASE RELATED"/>
    <property type="match status" value="1"/>
</dbReference>